<dbReference type="Gene3D" id="3.30.40.220">
    <property type="match status" value="1"/>
</dbReference>
<sequence>MALTADTVNNLVFWQNRFGHANRDHRVLLEARTNRGLKEALDTLFYELYLGDREEGAVFEELAELTGRKYPLIAYLYFLKDMNRFMPIQPTGFDRAFAAMNLEFSTRQQCSWENYRRFNEILLQLVPLIEAAAGIRHVRLIDAHSFCWIYAHLLKLEAEGAIGQTALGKDSGRVIGGKEKSIIAMRFSIEETVRRSNGQIVERRLKNKESGLSGQELEDLLAELLDLQGNRCALTGIPFHFHGPDADSNLLPSPDRIDSNGHYVRGNIQIVCRFINFWKGASDNEEFKELLMLVRTV</sequence>
<evidence type="ECO:0000313" key="2">
    <source>
        <dbReference type="Proteomes" id="UP000664914"/>
    </source>
</evidence>
<evidence type="ECO:0000313" key="1">
    <source>
        <dbReference type="EMBL" id="QTH23032.1"/>
    </source>
</evidence>
<dbReference type="AlphaFoldDB" id="A0A975D4T8"/>
<reference evidence="1" key="2">
    <citation type="submission" date="2021-04" db="EMBL/GenBank/DDBJ databases">
        <title>Isolation and genomic analysis of the ibuprofen-degrading bacterium Sphingomonas strain MPO218.</title>
        <authorList>
            <person name="Aulestia M."/>
            <person name="Flores A."/>
            <person name="Mangas E.L."/>
            <person name="Perez-Pulido A.J."/>
            <person name="Santero E."/>
            <person name="Camacho E.M."/>
        </authorList>
    </citation>
    <scope>NUCLEOTIDE SEQUENCE</scope>
    <source>
        <strain evidence="1">MPO218</strain>
    </source>
</reference>
<accession>A0A975D4T8</accession>
<name>A0A975D4T8_9SPHN</name>
<reference evidence="1" key="1">
    <citation type="submission" date="2020-07" db="EMBL/GenBank/DDBJ databases">
        <authorList>
            <person name="Camacho E."/>
        </authorList>
    </citation>
    <scope>NUCLEOTIDE SEQUENCE</scope>
    <source>
        <strain evidence="1">MPO218</strain>
    </source>
</reference>
<dbReference type="Proteomes" id="UP000664914">
    <property type="component" value="Chromosome"/>
</dbReference>
<protein>
    <submittedName>
        <fullName evidence="1">Uncharacterized protein</fullName>
    </submittedName>
</protein>
<gene>
    <name evidence="1" type="ORF">HRJ34_05845</name>
</gene>
<organism evidence="1 2">
    <name type="scientific">Rhizorhabdus wittichii</name>
    <dbReference type="NCBI Taxonomy" id="160791"/>
    <lineage>
        <taxon>Bacteria</taxon>
        <taxon>Pseudomonadati</taxon>
        <taxon>Pseudomonadota</taxon>
        <taxon>Alphaproteobacteria</taxon>
        <taxon>Sphingomonadales</taxon>
        <taxon>Sphingomonadaceae</taxon>
        <taxon>Rhizorhabdus</taxon>
    </lineage>
</organism>
<dbReference type="EMBL" id="CP059319">
    <property type="protein sequence ID" value="QTH23032.1"/>
    <property type="molecule type" value="Genomic_DNA"/>
</dbReference>
<dbReference type="RefSeq" id="WP_208633562.1">
    <property type="nucleotide sequence ID" value="NZ_CP059319.1"/>
</dbReference>
<proteinExistence type="predicted"/>